<evidence type="ECO:0000313" key="1">
    <source>
        <dbReference type="EMBL" id="CAG1990260.1"/>
    </source>
</evidence>
<proteinExistence type="predicted"/>
<dbReference type="EMBL" id="CAAKMV010000130">
    <property type="protein sequence ID" value="VIO57855.1"/>
    <property type="molecule type" value="Genomic_DNA"/>
</dbReference>
<evidence type="ECO:0000313" key="2">
    <source>
        <dbReference type="EMBL" id="VIO57855.1"/>
    </source>
</evidence>
<organism evidence="2">
    <name type="scientific">Gibberella zeae</name>
    <name type="common">Wheat head blight fungus</name>
    <name type="synonym">Fusarium graminearum</name>
    <dbReference type="NCBI Taxonomy" id="5518"/>
    <lineage>
        <taxon>Eukaryota</taxon>
        <taxon>Fungi</taxon>
        <taxon>Dikarya</taxon>
        <taxon>Ascomycota</taxon>
        <taxon>Pezizomycotina</taxon>
        <taxon>Sordariomycetes</taxon>
        <taxon>Hypocreomycetidae</taxon>
        <taxon>Hypocreales</taxon>
        <taxon>Nectriaceae</taxon>
        <taxon>Fusarium</taxon>
    </lineage>
</organism>
<dbReference type="AlphaFoldDB" id="A0A4E9E8N1"/>
<protein>
    <submittedName>
        <fullName evidence="2">Uncharacterized protein</fullName>
    </submittedName>
</protein>
<reference evidence="1" key="2">
    <citation type="submission" date="2021-03" db="EMBL/GenBank/DDBJ databases">
        <authorList>
            <person name="Alouane T."/>
            <person name="Langin T."/>
            <person name="Bonhomme L."/>
        </authorList>
    </citation>
    <scope>NUCLEOTIDE SEQUENCE</scope>
    <source>
        <strain evidence="1">MDC_Fg202</strain>
    </source>
</reference>
<accession>A0A4E9E8N1</accession>
<name>A0A4E9E8N1_GIBZA</name>
<dbReference type="EMBL" id="CAJPIJ010000147">
    <property type="protein sequence ID" value="CAG1990260.1"/>
    <property type="molecule type" value="Genomic_DNA"/>
</dbReference>
<gene>
    <name evidence="2" type="ORF">FUG_LOCUS257971</name>
    <name evidence="1" type="ORF">MDCFG202_LOCUS328622</name>
</gene>
<sequence>MQNIPYDTGKPNRTKNLLIRIKGVVGDQGASAANAKYECCPIEEQEHSLQSLNLEDVAIEKIALVIGEYLPDESSGFVANGVKLKQPDAFDPETDNYHPTQERSAILVATIKDENFYFYSEFLQNVTEDVCYKQVRYDLISDTIKAKVDGIFAACQQGTIIPNSTALQKKTFNDLIFLGDPVKWLISRVQLGIAAYAEGGDDSLLALAAGDLDTLLADRDSVKIFQLLLNGQLDDEEDAEDLELWDHDCPTQAVLALSQSIGDNALQGMVIDVCLSRALIYQFCESYKLLEEAGIVDVDYRKLARRAYELAQRVVGNPLPVPDDASFDATEYSAARFLDLFIDIKRETLKAVDDLMKCNGERMPDVTLPDADMTKLLSNAMEAGDHHKRMDAIKNILALAMIEHESSLELIQKLDGQELDAMIKMRDALGDCDEDEDDQ</sequence>
<dbReference type="Proteomes" id="UP000746612">
    <property type="component" value="Unassembled WGS sequence"/>
</dbReference>
<reference evidence="2" key="1">
    <citation type="submission" date="2019-04" db="EMBL/GenBank/DDBJ databases">
        <authorList>
            <person name="Melise S."/>
            <person name="Noan J."/>
            <person name="Okalmin O."/>
        </authorList>
    </citation>
    <scope>NUCLEOTIDE SEQUENCE</scope>
    <source>
        <strain evidence="2">FN9</strain>
    </source>
</reference>